<feature type="region of interest" description="Disordered" evidence="1">
    <location>
        <begin position="23"/>
        <end position="47"/>
    </location>
</feature>
<gene>
    <name evidence="2" type="ORF">LCGC14_2817780</name>
</gene>
<accession>A0A0F9ARE0</accession>
<dbReference type="EMBL" id="LAZR01053318">
    <property type="protein sequence ID" value="KKK81009.1"/>
    <property type="molecule type" value="Genomic_DNA"/>
</dbReference>
<sequence length="70" mass="7826">MPNEGDTKCQFNILRIYHVDSEDASKGSWKATGRPCGKDKPVSSKVSDRAIKRAMRGEKKRGGIKSELFK</sequence>
<dbReference type="AlphaFoldDB" id="A0A0F9ARE0"/>
<organism evidence="2">
    <name type="scientific">marine sediment metagenome</name>
    <dbReference type="NCBI Taxonomy" id="412755"/>
    <lineage>
        <taxon>unclassified sequences</taxon>
        <taxon>metagenomes</taxon>
        <taxon>ecological metagenomes</taxon>
    </lineage>
</organism>
<reference evidence="2" key="1">
    <citation type="journal article" date="2015" name="Nature">
        <title>Complex archaea that bridge the gap between prokaryotes and eukaryotes.</title>
        <authorList>
            <person name="Spang A."/>
            <person name="Saw J.H."/>
            <person name="Jorgensen S.L."/>
            <person name="Zaremba-Niedzwiedzka K."/>
            <person name="Martijn J."/>
            <person name="Lind A.E."/>
            <person name="van Eijk R."/>
            <person name="Schleper C."/>
            <person name="Guy L."/>
            <person name="Ettema T.J."/>
        </authorList>
    </citation>
    <scope>NUCLEOTIDE SEQUENCE</scope>
</reference>
<name>A0A0F9ARE0_9ZZZZ</name>
<evidence type="ECO:0000256" key="1">
    <source>
        <dbReference type="SAM" id="MobiDB-lite"/>
    </source>
</evidence>
<feature type="compositionally biased region" description="Basic and acidic residues" evidence="1">
    <location>
        <begin position="36"/>
        <end position="47"/>
    </location>
</feature>
<protein>
    <submittedName>
        <fullName evidence="2">Uncharacterized protein</fullName>
    </submittedName>
</protein>
<comment type="caution">
    <text evidence="2">The sequence shown here is derived from an EMBL/GenBank/DDBJ whole genome shotgun (WGS) entry which is preliminary data.</text>
</comment>
<proteinExistence type="predicted"/>
<evidence type="ECO:0000313" key="2">
    <source>
        <dbReference type="EMBL" id="KKK81009.1"/>
    </source>
</evidence>